<dbReference type="Pfam" id="PF00335">
    <property type="entry name" value="Tetraspanin"/>
    <property type="match status" value="1"/>
</dbReference>
<comment type="subcellular location">
    <subcellularLocation>
        <location evidence="1">Membrane</location>
        <topology evidence="1">Multi-pass membrane protein</topology>
    </subcellularLocation>
</comment>
<evidence type="ECO:0000256" key="1">
    <source>
        <dbReference type="ARBA" id="ARBA00004141"/>
    </source>
</evidence>
<evidence type="ECO:0000313" key="7">
    <source>
        <dbReference type="Proteomes" id="UP000499080"/>
    </source>
</evidence>
<feature type="transmembrane region" description="Helical" evidence="5">
    <location>
        <begin position="264"/>
        <end position="288"/>
    </location>
</feature>
<dbReference type="EMBL" id="BGPR01005269">
    <property type="protein sequence ID" value="GBN08512.1"/>
    <property type="molecule type" value="Genomic_DNA"/>
</dbReference>
<name>A0A4Y2L1W4_ARAVE</name>
<dbReference type="AlphaFoldDB" id="A0A4Y2L1W4"/>
<evidence type="ECO:0000256" key="3">
    <source>
        <dbReference type="ARBA" id="ARBA00022989"/>
    </source>
</evidence>
<evidence type="ECO:0000256" key="5">
    <source>
        <dbReference type="SAM" id="Phobius"/>
    </source>
</evidence>
<comment type="caution">
    <text evidence="6">The sequence shown here is derived from an EMBL/GenBank/DDBJ whole genome shotgun (WGS) entry which is preliminary data.</text>
</comment>
<reference evidence="6 7" key="1">
    <citation type="journal article" date="2019" name="Sci. Rep.">
        <title>Orb-weaving spider Araneus ventricosus genome elucidates the spidroin gene catalogue.</title>
        <authorList>
            <person name="Kono N."/>
            <person name="Nakamura H."/>
            <person name="Ohtoshi R."/>
            <person name="Moran D.A.P."/>
            <person name="Shinohara A."/>
            <person name="Yoshida Y."/>
            <person name="Fujiwara M."/>
            <person name="Mori M."/>
            <person name="Tomita M."/>
            <person name="Arakawa K."/>
        </authorList>
    </citation>
    <scope>NUCLEOTIDE SEQUENCE [LARGE SCALE GENOMIC DNA]</scope>
</reference>
<dbReference type="PRINTS" id="PR00259">
    <property type="entry name" value="TMFOUR"/>
</dbReference>
<evidence type="ECO:0000256" key="2">
    <source>
        <dbReference type="ARBA" id="ARBA00022692"/>
    </source>
</evidence>
<accession>A0A4Y2L1W4</accession>
<dbReference type="PANTHER" id="PTHR19282:SF519">
    <property type="entry name" value="TETRASPANIN"/>
    <property type="match status" value="1"/>
</dbReference>
<protein>
    <submittedName>
        <fullName evidence="6">Uncharacterized protein</fullName>
    </submittedName>
</protein>
<feature type="transmembrane region" description="Helical" evidence="5">
    <location>
        <begin position="121"/>
        <end position="142"/>
    </location>
</feature>
<keyword evidence="2 5" id="KW-0812">Transmembrane</keyword>
<proteinExistence type="predicted"/>
<dbReference type="SUPFAM" id="SSF48652">
    <property type="entry name" value="Tetraspanin"/>
    <property type="match status" value="1"/>
</dbReference>
<dbReference type="PANTHER" id="PTHR19282">
    <property type="entry name" value="TETRASPANIN"/>
    <property type="match status" value="1"/>
</dbReference>
<sequence>MTSYGIAICDFKLDIQGETAPRQRLGSTPHNSSFQPIHGGSMQTTLPVSSLFLERDSLLLPHWSTFYGFRLRERAVFFPLPTVAFQFYGPTLQMENERRWKSKLLDHTTPILIGFSYWRPIFSYVVMGIGGMLFLNGLLGWIGSYRRGNCIMKLFLLIAVLTVAAEVGGIVAFNILNLKMTDVLENGWKEVNENAKNIIQDQLHCCGFQGPEDFTANTEPIHESCYTKLTPGNSTTSTALSEVRKLNRVGCKEKLLEWLYINKYYWIGSLGGLLLFQVISVLFAVYLINQLGRSRRSSTESLDVDIDPMHHHPQPYF</sequence>
<feature type="transmembrane region" description="Helical" evidence="5">
    <location>
        <begin position="154"/>
        <end position="176"/>
    </location>
</feature>
<dbReference type="OrthoDB" id="5982705at2759"/>
<dbReference type="GO" id="GO:0005886">
    <property type="term" value="C:plasma membrane"/>
    <property type="evidence" value="ECO:0007669"/>
    <property type="project" value="TreeGrafter"/>
</dbReference>
<evidence type="ECO:0000313" key="6">
    <source>
        <dbReference type="EMBL" id="GBN08512.1"/>
    </source>
</evidence>
<dbReference type="Proteomes" id="UP000499080">
    <property type="component" value="Unassembled WGS sequence"/>
</dbReference>
<keyword evidence="4 5" id="KW-0472">Membrane</keyword>
<keyword evidence="3 5" id="KW-1133">Transmembrane helix</keyword>
<keyword evidence="7" id="KW-1185">Reference proteome</keyword>
<dbReference type="InterPro" id="IPR008952">
    <property type="entry name" value="Tetraspanin_EC2_sf"/>
</dbReference>
<organism evidence="6 7">
    <name type="scientific">Araneus ventricosus</name>
    <name type="common">Orbweaver spider</name>
    <name type="synonym">Epeira ventricosa</name>
    <dbReference type="NCBI Taxonomy" id="182803"/>
    <lineage>
        <taxon>Eukaryota</taxon>
        <taxon>Metazoa</taxon>
        <taxon>Ecdysozoa</taxon>
        <taxon>Arthropoda</taxon>
        <taxon>Chelicerata</taxon>
        <taxon>Arachnida</taxon>
        <taxon>Araneae</taxon>
        <taxon>Araneomorphae</taxon>
        <taxon>Entelegynae</taxon>
        <taxon>Araneoidea</taxon>
        <taxon>Araneidae</taxon>
        <taxon>Araneus</taxon>
    </lineage>
</organism>
<gene>
    <name evidence="6" type="ORF">AVEN_113917_1</name>
</gene>
<evidence type="ECO:0000256" key="4">
    <source>
        <dbReference type="ARBA" id="ARBA00023136"/>
    </source>
</evidence>
<dbReference type="InterPro" id="IPR018499">
    <property type="entry name" value="Tetraspanin/Peripherin"/>
</dbReference>
<dbReference type="CDD" id="cd03127">
    <property type="entry name" value="tetraspanin_LEL"/>
    <property type="match status" value="1"/>
</dbReference>
<dbReference type="Gene3D" id="1.10.1450.10">
    <property type="entry name" value="Tetraspanin"/>
    <property type="match status" value="1"/>
</dbReference>